<dbReference type="AlphaFoldDB" id="A0A2N9IGI4"/>
<evidence type="ECO:0000313" key="1">
    <source>
        <dbReference type="EMBL" id="SPD23173.1"/>
    </source>
</evidence>
<dbReference type="EMBL" id="OIVN01005580">
    <property type="protein sequence ID" value="SPD23173.1"/>
    <property type="molecule type" value="Genomic_DNA"/>
</dbReference>
<reference evidence="1" key="1">
    <citation type="submission" date="2018-02" db="EMBL/GenBank/DDBJ databases">
        <authorList>
            <person name="Cohen D.B."/>
            <person name="Kent A.D."/>
        </authorList>
    </citation>
    <scope>NUCLEOTIDE SEQUENCE</scope>
</reference>
<organism evidence="1">
    <name type="scientific">Fagus sylvatica</name>
    <name type="common">Beechnut</name>
    <dbReference type="NCBI Taxonomy" id="28930"/>
    <lineage>
        <taxon>Eukaryota</taxon>
        <taxon>Viridiplantae</taxon>
        <taxon>Streptophyta</taxon>
        <taxon>Embryophyta</taxon>
        <taxon>Tracheophyta</taxon>
        <taxon>Spermatophyta</taxon>
        <taxon>Magnoliopsida</taxon>
        <taxon>eudicotyledons</taxon>
        <taxon>Gunneridae</taxon>
        <taxon>Pentapetalae</taxon>
        <taxon>rosids</taxon>
        <taxon>fabids</taxon>
        <taxon>Fagales</taxon>
        <taxon>Fagaceae</taxon>
        <taxon>Fagus</taxon>
    </lineage>
</organism>
<gene>
    <name evidence="1" type="ORF">FSB_LOCUS51055</name>
</gene>
<proteinExistence type="predicted"/>
<name>A0A2N9IGI4_FAGSY</name>
<evidence type="ECO:0008006" key="2">
    <source>
        <dbReference type="Google" id="ProtNLM"/>
    </source>
</evidence>
<protein>
    <recommendedName>
        <fullName evidence="2">Reverse transcriptase zinc-binding domain-containing protein</fullName>
    </recommendedName>
</protein>
<accession>A0A2N9IGI4</accession>
<sequence length="137" mass="15991">MFKHHLVSWNVVCSPVKDGGLGICRMVDFNKALLGKWLWRFGLEEHRLWRCVLVAKYGDRDAFVASVLSRLNGGVEWNVTFIRNFNDWEMDAVTAFLHLLYSHSPVSMNSDILWWRLKKNGLFDISSFYHAIRNVCV</sequence>